<feature type="transmembrane region" description="Helical" evidence="1">
    <location>
        <begin position="32"/>
        <end position="49"/>
    </location>
</feature>
<feature type="transmembrane region" description="Helical" evidence="1">
    <location>
        <begin position="56"/>
        <end position="74"/>
    </location>
</feature>
<sequence length="112" mass="12347">MHKTPQAKAFTLLAILDALLLAGRYLQGTPLPVLFTSALLLGALLLFWRRAGQCRWMLVMMGLVTLCQGLQWLAGLAGLGQERHLMGVQLAVMVLALFTARLRYRQGLKSPS</sequence>
<dbReference type="STRING" id="745411.B3C1_02290"/>
<comment type="caution">
    <text evidence="2">The sequence shown here is derived from an EMBL/GenBank/DDBJ whole genome shotgun (WGS) entry which is preliminary data.</text>
</comment>
<dbReference type="EMBL" id="AMRI01000003">
    <property type="protein sequence ID" value="EKE76997.1"/>
    <property type="molecule type" value="Genomic_DNA"/>
</dbReference>
<name>K2JR45_9GAMM</name>
<keyword evidence="3" id="KW-1185">Reference proteome</keyword>
<accession>K2JR45</accession>
<dbReference type="Proteomes" id="UP000006755">
    <property type="component" value="Unassembled WGS sequence"/>
</dbReference>
<dbReference type="RefSeq" id="WP_008482636.1">
    <property type="nucleotide sequence ID" value="NZ_AMRI01000003.1"/>
</dbReference>
<feature type="transmembrane region" description="Helical" evidence="1">
    <location>
        <begin position="86"/>
        <end position="104"/>
    </location>
</feature>
<keyword evidence="1" id="KW-0472">Membrane</keyword>
<gene>
    <name evidence="2" type="ORF">B3C1_02290</name>
</gene>
<protein>
    <submittedName>
        <fullName evidence="2">Uncharacterized protein</fullName>
    </submittedName>
</protein>
<evidence type="ECO:0000313" key="3">
    <source>
        <dbReference type="Proteomes" id="UP000006755"/>
    </source>
</evidence>
<keyword evidence="1" id="KW-0812">Transmembrane</keyword>
<reference evidence="2 3" key="1">
    <citation type="journal article" date="2012" name="J. Bacteriol.">
        <title>Genome Sequence of Gallaecimonas xiamenensis Type Strain 3-C-1.</title>
        <authorList>
            <person name="Lai Q."/>
            <person name="Wang L."/>
            <person name="Wang W."/>
            <person name="Shao Z."/>
        </authorList>
    </citation>
    <scope>NUCLEOTIDE SEQUENCE [LARGE SCALE GENOMIC DNA]</scope>
    <source>
        <strain evidence="2 3">3-C-1</strain>
    </source>
</reference>
<organism evidence="2 3">
    <name type="scientific">Gallaecimonas xiamenensis 3-C-1</name>
    <dbReference type="NCBI Taxonomy" id="745411"/>
    <lineage>
        <taxon>Bacteria</taxon>
        <taxon>Pseudomonadati</taxon>
        <taxon>Pseudomonadota</taxon>
        <taxon>Gammaproteobacteria</taxon>
        <taxon>Enterobacterales</taxon>
        <taxon>Gallaecimonadaceae</taxon>
        <taxon>Gallaecimonas</taxon>
    </lineage>
</organism>
<dbReference type="AlphaFoldDB" id="K2JR45"/>
<evidence type="ECO:0000313" key="2">
    <source>
        <dbReference type="EMBL" id="EKE76997.1"/>
    </source>
</evidence>
<proteinExistence type="predicted"/>
<evidence type="ECO:0000256" key="1">
    <source>
        <dbReference type="SAM" id="Phobius"/>
    </source>
</evidence>
<keyword evidence="1" id="KW-1133">Transmembrane helix</keyword>